<dbReference type="Gene3D" id="1.20.120.1080">
    <property type="match status" value="1"/>
</dbReference>
<keyword evidence="5" id="KW-0508">mRNA splicing</keyword>
<name>A0A7S3PGC3_9STRA</name>
<dbReference type="Pfam" id="PF21010">
    <property type="entry name" value="HA2_C"/>
    <property type="match status" value="1"/>
</dbReference>
<proteinExistence type="predicted"/>
<dbReference type="EC" id="3.6.4.13" evidence="1"/>
<keyword evidence="4" id="KW-0347">Helicase</keyword>
<dbReference type="GO" id="GO:0008380">
    <property type="term" value="P:RNA splicing"/>
    <property type="evidence" value="ECO:0007669"/>
    <property type="project" value="UniProtKB-KW"/>
</dbReference>
<protein>
    <recommendedName>
        <fullName evidence="1">RNA helicase</fullName>
        <ecNumber evidence="1">3.6.4.13</ecNumber>
    </recommendedName>
</protein>
<feature type="domain" description="Helicase-associated" evidence="7">
    <location>
        <begin position="1"/>
        <end position="74"/>
    </location>
</feature>
<dbReference type="AlphaFoldDB" id="A0A7S3PGC3"/>
<comment type="catalytic activity">
    <reaction evidence="6">
        <text>ATP + H2O = ADP + phosphate + H(+)</text>
        <dbReference type="Rhea" id="RHEA:13065"/>
        <dbReference type="ChEBI" id="CHEBI:15377"/>
        <dbReference type="ChEBI" id="CHEBI:15378"/>
        <dbReference type="ChEBI" id="CHEBI:30616"/>
        <dbReference type="ChEBI" id="CHEBI:43474"/>
        <dbReference type="ChEBI" id="CHEBI:456216"/>
        <dbReference type="EC" id="3.6.4.13"/>
    </reaction>
</comment>
<dbReference type="Pfam" id="PF07717">
    <property type="entry name" value="OB_NTP_bind"/>
    <property type="match status" value="1"/>
</dbReference>
<dbReference type="PANTHER" id="PTHR18934:SF109">
    <property type="entry name" value="ATP-DEPENDENT RNA HELICASE DHX15 HOMOLOG"/>
    <property type="match status" value="1"/>
</dbReference>
<reference evidence="8" key="1">
    <citation type="submission" date="2021-01" db="EMBL/GenBank/DDBJ databases">
        <authorList>
            <person name="Corre E."/>
            <person name="Pelletier E."/>
            <person name="Niang G."/>
            <person name="Scheremetjew M."/>
            <person name="Finn R."/>
            <person name="Kale V."/>
            <person name="Holt S."/>
            <person name="Cochrane G."/>
            <person name="Meng A."/>
            <person name="Brown T."/>
            <person name="Cohen L."/>
        </authorList>
    </citation>
    <scope>NUCLEOTIDE SEQUENCE</scope>
    <source>
        <strain evidence="8">GSBS06</strain>
    </source>
</reference>
<keyword evidence="4" id="KW-0067">ATP-binding</keyword>
<evidence type="ECO:0000256" key="2">
    <source>
        <dbReference type="ARBA" id="ARBA00022664"/>
    </source>
</evidence>
<dbReference type="InterPro" id="IPR027417">
    <property type="entry name" value="P-loop_NTPase"/>
</dbReference>
<dbReference type="SMART" id="SM00847">
    <property type="entry name" value="HA2"/>
    <property type="match status" value="1"/>
</dbReference>
<dbReference type="GO" id="GO:0016787">
    <property type="term" value="F:hydrolase activity"/>
    <property type="evidence" value="ECO:0007669"/>
    <property type="project" value="UniProtKB-KW"/>
</dbReference>
<evidence type="ECO:0000256" key="5">
    <source>
        <dbReference type="ARBA" id="ARBA00023187"/>
    </source>
</evidence>
<sequence>MTPLGRKFAEFPLEPQLALMLIRSPDYQCSNEMLSIVALLSVPQIFQRPREHGKAADEAKKQFESMDGDHITMLQAYHAYKQSGESADWCYNNFLQYRSLKSADAVRAQLSRIMTKLDLPLVSTDFSSKNYYTNITKAITAGYFQQVAHLQRVGDYLTIRDNQRVSLHPSCGLRNKPEWVLYHEFVLTTKNFIRTCIQIRPEWLLEVSPAYYDMSKFPECEAKRVLEKLYLRQQHAR</sequence>
<evidence type="ECO:0000256" key="6">
    <source>
        <dbReference type="ARBA" id="ARBA00047984"/>
    </source>
</evidence>
<accession>A0A7S3PGC3</accession>
<keyword evidence="3" id="KW-0378">Hydrolase</keyword>
<dbReference type="GO" id="GO:0003723">
    <property type="term" value="F:RNA binding"/>
    <property type="evidence" value="ECO:0007669"/>
    <property type="project" value="TreeGrafter"/>
</dbReference>
<evidence type="ECO:0000313" key="8">
    <source>
        <dbReference type="EMBL" id="CAE0438260.1"/>
    </source>
</evidence>
<evidence type="ECO:0000256" key="4">
    <source>
        <dbReference type="ARBA" id="ARBA00022806"/>
    </source>
</evidence>
<dbReference type="SUPFAM" id="SSF52540">
    <property type="entry name" value="P-loop containing nucleoside triphosphate hydrolases"/>
    <property type="match status" value="1"/>
</dbReference>
<evidence type="ECO:0000256" key="1">
    <source>
        <dbReference type="ARBA" id="ARBA00012552"/>
    </source>
</evidence>
<dbReference type="GO" id="GO:0006397">
    <property type="term" value="P:mRNA processing"/>
    <property type="evidence" value="ECO:0007669"/>
    <property type="project" value="UniProtKB-KW"/>
</dbReference>
<dbReference type="EMBL" id="HBIN01011352">
    <property type="protein sequence ID" value="CAE0438260.1"/>
    <property type="molecule type" value="Transcribed_RNA"/>
</dbReference>
<evidence type="ECO:0000256" key="3">
    <source>
        <dbReference type="ARBA" id="ARBA00022801"/>
    </source>
</evidence>
<organism evidence="8">
    <name type="scientific">Aplanochytrium stocchinoi</name>
    <dbReference type="NCBI Taxonomy" id="215587"/>
    <lineage>
        <taxon>Eukaryota</taxon>
        <taxon>Sar</taxon>
        <taxon>Stramenopiles</taxon>
        <taxon>Bigyra</taxon>
        <taxon>Labyrinthulomycetes</taxon>
        <taxon>Thraustochytrida</taxon>
        <taxon>Thraustochytriidae</taxon>
        <taxon>Aplanochytrium</taxon>
    </lineage>
</organism>
<gene>
    <name evidence="8" type="ORF">ASTO00021_LOCUS8505</name>
</gene>
<dbReference type="InterPro" id="IPR011709">
    <property type="entry name" value="DEAD-box_helicase_OB_fold"/>
</dbReference>
<dbReference type="GO" id="GO:0003724">
    <property type="term" value="F:RNA helicase activity"/>
    <property type="evidence" value="ECO:0007669"/>
    <property type="project" value="UniProtKB-EC"/>
</dbReference>
<dbReference type="PANTHER" id="PTHR18934">
    <property type="entry name" value="ATP-DEPENDENT RNA HELICASE"/>
    <property type="match status" value="1"/>
</dbReference>
<keyword evidence="2" id="KW-0507">mRNA processing</keyword>
<keyword evidence="4" id="KW-0547">Nucleotide-binding</keyword>
<evidence type="ECO:0000259" key="7">
    <source>
        <dbReference type="SMART" id="SM00847"/>
    </source>
</evidence>
<dbReference type="InterPro" id="IPR007502">
    <property type="entry name" value="Helicase-assoc_dom"/>
</dbReference>